<dbReference type="AlphaFoldDB" id="A0A8S1VBV8"/>
<dbReference type="PANTHER" id="PTHR33706">
    <property type="entry name" value="MORN VARIANT REPEAT PROTEIN"/>
    <property type="match status" value="1"/>
</dbReference>
<dbReference type="EMBL" id="CAJJDP010000064">
    <property type="protein sequence ID" value="CAD8175058.1"/>
    <property type="molecule type" value="Genomic_DNA"/>
</dbReference>
<protein>
    <submittedName>
        <fullName evidence="1">Uncharacterized protein</fullName>
    </submittedName>
</protein>
<accession>A0A8S1VBV8</accession>
<dbReference type="PANTHER" id="PTHR33706:SF1">
    <property type="entry name" value="TPR REPEAT PROTEIN"/>
    <property type="match status" value="1"/>
</dbReference>
<comment type="caution">
    <text evidence="1">The sequence shown here is derived from an EMBL/GenBank/DDBJ whole genome shotgun (WGS) entry which is preliminary data.</text>
</comment>
<reference evidence="1" key="1">
    <citation type="submission" date="2021-01" db="EMBL/GenBank/DDBJ databases">
        <authorList>
            <consortium name="Genoscope - CEA"/>
            <person name="William W."/>
        </authorList>
    </citation>
    <scope>NUCLEOTIDE SEQUENCE</scope>
</reference>
<name>A0A8S1VBV8_PAROT</name>
<dbReference type="Proteomes" id="UP000683925">
    <property type="component" value="Unassembled WGS sequence"/>
</dbReference>
<dbReference type="OMA" id="IWMELAN"/>
<evidence type="ECO:0000313" key="1">
    <source>
        <dbReference type="EMBL" id="CAD8175058.1"/>
    </source>
</evidence>
<dbReference type="OrthoDB" id="298777at2759"/>
<evidence type="ECO:0000313" key="2">
    <source>
        <dbReference type="Proteomes" id="UP000683925"/>
    </source>
</evidence>
<proteinExistence type="predicted"/>
<organism evidence="1 2">
    <name type="scientific">Paramecium octaurelia</name>
    <dbReference type="NCBI Taxonomy" id="43137"/>
    <lineage>
        <taxon>Eukaryota</taxon>
        <taxon>Sar</taxon>
        <taxon>Alveolata</taxon>
        <taxon>Ciliophora</taxon>
        <taxon>Intramacronucleata</taxon>
        <taxon>Oligohymenophorea</taxon>
        <taxon>Peniculida</taxon>
        <taxon>Parameciidae</taxon>
        <taxon>Paramecium</taxon>
    </lineage>
</organism>
<keyword evidence="2" id="KW-1185">Reference proteome</keyword>
<gene>
    <name evidence="1" type="ORF">POCTA_138.1.T0650002</name>
</gene>
<sequence>MFIQYRQVIYSNKYIQYEFYKDQTQQTITQIQIKFDDFSEGKYEQVGLLWDYYWNRYFQVQYYITRTKKKLIKYSTNDEINLRVDTLKNFAYSWNNLEQIKYLQWFEIQKSKIHQLDRLILIWKGKMLEDTGGQYSNGLKQGYWKEPIENYWTLSQAYQIGLYQDGKRFGIWINVYEDQVIGGGTYDDKHNKNGKWIELSENFSSNSYITYNGEYKNNKKIDKLEINYRFSSIYQFEWIGGGSYNQEGIKNCFWIDLIENFYRQVIFKGDYQNNKKIGKWGTYYRTEGIFSCDFQLIGGGSYDKTGIKVGQWIELSNYFYNYSQVTYEGQYQNGKKINQWVTKYKQKDQVQFIYGGEYDNENMKKGFWIDLSDDFRQFQNYDIINRDSQIVYQGMYHNGRKIGKWDINFREFNTFQQIGVTYYDEQGNKTGLQQETSSSFFNLSQIVYRGEYYQGHKNGKWKSFWNNKLKVEQLGCGLYGENGLKNGIWIELSNDFNEDKQVIYKGEYNCGQKVGLWETNFRFSQNFEEIGCGCYDDDGIQNGLWIELDEDFSNSKQIIHRGEYKNGRKVEKWLEFKRDKLKIQEGFKNTGETIYYQN</sequence>